<evidence type="ECO:0000256" key="3">
    <source>
        <dbReference type="ARBA" id="ARBA00022630"/>
    </source>
</evidence>
<dbReference type="Pfam" id="PF00724">
    <property type="entry name" value="Oxidored_FMN"/>
    <property type="match status" value="1"/>
</dbReference>
<evidence type="ECO:0000256" key="4">
    <source>
        <dbReference type="ARBA" id="ARBA00022643"/>
    </source>
</evidence>
<evidence type="ECO:0000313" key="8">
    <source>
        <dbReference type="EMBL" id="MCL7047904.1"/>
    </source>
</evidence>
<evidence type="ECO:0000256" key="6">
    <source>
        <dbReference type="ARBA" id="ARBA00023002"/>
    </source>
</evidence>
<comment type="cofactor">
    <cofactor evidence="1">
        <name>FMN</name>
        <dbReference type="ChEBI" id="CHEBI:58210"/>
    </cofactor>
</comment>
<dbReference type="FunFam" id="3.20.20.70:FF:000073">
    <property type="entry name" value="12-oxophytodienoate reductase 3"/>
    <property type="match status" value="1"/>
</dbReference>
<evidence type="ECO:0000256" key="2">
    <source>
        <dbReference type="ARBA" id="ARBA00005979"/>
    </source>
</evidence>
<keyword evidence="3" id="KW-0285">Flavoprotein</keyword>
<dbReference type="GO" id="GO:0010181">
    <property type="term" value="F:FMN binding"/>
    <property type="evidence" value="ECO:0007669"/>
    <property type="project" value="InterPro"/>
</dbReference>
<comment type="similarity">
    <text evidence="2">Belongs to the NADH:flavin oxidoreductase/NADH oxidase family.</text>
</comment>
<evidence type="ECO:0000256" key="1">
    <source>
        <dbReference type="ARBA" id="ARBA00001917"/>
    </source>
</evidence>
<dbReference type="GO" id="GO:0016491">
    <property type="term" value="F:oxidoreductase activity"/>
    <property type="evidence" value="ECO:0007669"/>
    <property type="project" value="UniProtKB-KW"/>
</dbReference>
<keyword evidence="5" id="KW-0521">NADP</keyword>
<evidence type="ECO:0000259" key="7">
    <source>
        <dbReference type="Pfam" id="PF00724"/>
    </source>
</evidence>
<evidence type="ECO:0000256" key="5">
    <source>
        <dbReference type="ARBA" id="ARBA00022857"/>
    </source>
</evidence>
<protein>
    <recommendedName>
        <fullName evidence="7">NADH:flavin oxidoreductase/NADH oxidase N-terminal domain-containing protein</fullName>
    </recommendedName>
</protein>
<dbReference type="InterPro" id="IPR001155">
    <property type="entry name" value="OxRdtase_FMN_N"/>
</dbReference>
<name>A0AA41VUS7_PAPNU</name>
<keyword evidence="4" id="KW-0288">FMN</keyword>
<dbReference type="EMBL" id="JAJJMA010298516">
    <property type="protein sequence ID" value="MCL7047904.1"/>
    <property type="molecule type" value="Genomic_DNA"/>
</dbReference>
<dbReference type="PANTHER" id="PTHR22893">
    <property type="entry name" value="NADH OXIDOREDUCTASE-RELATED"/>
    <property type="match status" value="1"/>
</dbReference>
<gene>
    <name evidence="8" type="ORF">MKW94_007631</name>
</gene>
<dbReference type="AlphaFoldDB" id="A0AA41VUS7"/>
<accession>A0AA41VUS7</accession>
<organism evidence="8 9">
    <name type="scientific">Papaver nudicaule</name>
    <name type="common">Iceland poppy</name>
    <dbReference type="NCBI Taxonomy" id="74823"/>
    <lineage>
        <taxon>Eukaryota</taxon>
        <taxon>Viridiplantae</taxon>
        <taxon>Streptophyta</taxon>
        <taxon>Embryophyta</taxon>
        <taxon>Tracheophyta</taxon>
        <taxon>Spermatophyta</taxon>
        <taxon>Magnoliopsida</taxon>
        <taxon>Ranunculales</taxon>
        <taxon>Papaveraceae</taxon>
        <taxon>Papaveroideae</taxon>
        <taxon>Papaver</taxon>
    </lineage>
</organism>
<keyword evidence="9" id="KW-1185">Reference proteome</keyword>
<dbReference type="Proteomes" id="UP001177140">
    <property type="component" value="Unassembled WGS sequence"/>
</dbReference>
<dbReference type="InterPro" id="IPR013785">
    <property type="entry name" value="Aldolase_TIM"/>
</dbReference>
<dbReference type="InterPro" id="IPR045247">
    <property type="entry name" value="Oye-like"/>
</dbReference>
<dbReference type="Gene3D" id="3.20.20.70">
    <property type="entry name" value="Aldolase class I"/>
    <property type="match status" value="1"/>
</dbReference>
<proteinExistence type="inferred from homology"/>
<dbReference type="SUPFAM" id="SSF51395">
    <property type="entry name" value="FMN-linked oxidoreductases"/>
    <property type="match status" value="1"/>
</dbReference>
<sequence>MEAMPLFKTYKMGNFELSHRVVLAPLTRQRSYGNVPQPHAILYYSQRTTNGGLLITEATGVSETAQGYPETPGIWTKEHVEAWKPIVQAVHDKGGLFFCQLWHVGRVSTHELQPNGIAPISCTDKGCTPGLLGVDWAAPRRLSSEEIPQIIDDFRRAARNAIEAGFDGVEIHGANGYLIEQFMKDQVNDRTDEYGGTLEKRCRFALDIVKAVAEEIGADKVGIRISPFSDYMEAGDSNPEALSLYMAESLNKFGILYLHVIEPRMVMVENSYNYSSLPTRRAFKGTFISAGGYKRDDGNKAVDDNHSDLVSYGRLFLANPDLPKRFAIGAPLNKYDRDTFYTSDPVIGYTDYPFLDQDN</sequence>
<reference evidence="8" key="1">
    <citation type="submission" date="2022-03" db="EMBL/GenBank/DDBJ databases">
        <title>A functionally conserved STORR gene fusion in Papaver species that diverged 16.8 million years ago.</title>
        <authorList>
            <person name="Catania T."/>
        </authorList>
    </citation>
    <scope>NUCLEOTIDE SEQUENCE</scope>
    <source>
        <strain evidence="8">S-191538</strain>
    </source>
</reference>
<comment type="caution">
    <text evidence="8">The sequence shown here is derived from an EMBL/GenBank/DDBJ whole genome shotgun (WGS) entry which is preliminary data.</text>
</comment>
<keyword evidence="6" id="KW-0560">Oxidoreductase</keyword>
<dbReference type="PANTHER" id="PTHR22893:SF114">
    <property type="entry name" value="12-OXOPHYTODIENOATE REDUCTASE 2"/>
    <property type="match status" value="1"/>
</dbReference>
<feature type="domain" description="NADH:flavin oxidoreductase/NADH oxidase N-terminal" evidence="7">
    <location>
        <begin position="6"/>
        <end position="332"/>
    </location>
</feature>
<evidence type="ECO:0000313" key="9">
    <source>
        <dbReference type="Proteomes" id="UP001177140"/>
    </source>
</evidence>
<dbReference type="CDD" id="cd02933">
    <property type="entry name" value="OYE_like_FMN"/>
    <property type="match status" value="1"/>
</dbReference>